<dbReference type="GO" id="GO:0003723">
    <property type="term" value="F:RNA binding"/>
    <property type="evidence" value="ECO:0007669"/>
    <property type="project" value="InterPro"/>
</dbReference>
<dbReference type="GO" id="GO:0000932">
    <property type="term" value="C:P-body"/>
    <property type="evidence" value="ECO:0007669"/>
    <property type="project" value="TreeGrafter"/>
</dbReference>
<feature type="domain" description="RNB" evidence="1">
    <location>
        <begin position="528"/>
        <end position="889"/>
    </location>
</feature>
<dbReference type="GO" id="GO:0000175">
    <property type="term" value="F:3'-5'-RNA exonuclease activity"/>
    <property type="evidence" value="ECO:0007669"/>
    <property type="project" value="TreeGrafter"/>
</dbReference>
<dbReference type="InterPro" id="IPR001900">
    <property type="entry name" value="RNase_II/R"/>
</dbReference>
<dbReference type="Pfam" id="PF25522">
    <property type="entry name" value="OB_cyt-4"/>
    <property type="match status" value="1"/>
</dbReference>
<sequence>MMRHHRNIRSFICWKCLNRRYQKNSISYPRGIGCRTGHFEIPQTRTFFSSLYERSSVETPSHDSHTPKEVQSFPIPNIRERLRLWESENIDHPGTEDTSPYTSSPTLENSFNSVTHPFVSHLSVKANTEEIADDDLLRTQDIEDGLEGVKRDFLIPGDLVDLRFGGNNNELAIFVQRLEIQSQYYTMSGRWLHQRGTKVNIYFPNFVHSSELDELRKHLPQKDVPADQEDARHGFEKVLPRTIGGPLLQKMKNFWTQANAVYEATASKLDESYKIVAHPTEFQYATISELGERILSGSVQRKKDGKFPDYALYALHRRIFCESAGFIPANLRKARGEAQYEILPLQLTNEMSRVIGYVRKLHKYKLSGGKSEKPTELQAFAKKASELIHKSRKTRDFTEYGNIGPFKGNPNNELKSFRRENFSNTDQEFVRFLEVWAGLNSLGTLVGCTYDSTGSSILRAIGKYNNPDTRLNRQTAWTCLKELGAIPPWQIVGQYGIRAPNTSCRLLLSPGLVSNDTDYSIDKMKNYRTDLKNTTIFCIDDAEAMELDDGLSLEATNSPDVYWVHIHIADPTSILPSHGSESRYAQARGNTVFLPGNKIPMLDHESVMKHMSLAKGRLCLTFSAKLNLRGELLDSKISPGILGNVLCITPRTFAEINKITTIPNAPIIYCVGQRTVSKSPSRKLTRKDQLSKKQLKDLEILGNIGEARTLLLQRNGAAFSIMEYDSLRVYFNPKAQPVISDKFLLQNVDPTIEIHLSGSYQDFIVGHSNTKKSYGTAMTSFMQLAGQIAAQWCNERKIPIPYRIALPQSSKHDLAEYHRQNILPFVEKNEQIPDPMISGYLSLIGPAHLSTEPAPHPALGMDAYTKVTSPLRRYLDMVVHWQINATLRQELSSNQRLIGKGRRDFLPFSKSWLNSILPHMTRLERWAKYYELCAVQEWKCQFLLRAWKYSQSKLPRPLVFVSKRMILGSRNCVFGELTCIALKALMEVPDFMNFEDIKEGDIFDVEICDLNIHSQKVTLKALRKLSLEEIPRLDQPTGLEN</sequence>
<evidence type="ECO:0000259" key="1">
    <source>
        <dbReference type="SMART" id="SM00955"/>
    </source>
</evidence>
<accession>A0A420IU26</accession>
<dbReference type="InterPro" id="IPR012340">
    <property type="entry name" value="NA-bd_OB-fold"/>
</dbReference>
<dbReference type="Proteomes" id="UP000285326">
    <property type="component" value="Unassembled WGS sequence"/>
</dbReference>
<dbReference type="InterPro" id="IPR057912">
    <property type="entry name" value="OB_CYT4_C"/>
</dbReference>
<dbReference type="SUPFAM" id="SSF50249">
    <property type="entry name" value="Nucleic acid-binding proteins"/>
    <property type="match status" value="1"/>
</dbReference>
<dbReference type="Pfam" id="PF00773">
    <property type="entry name" value="RNB"/>
    <property type="match status" value="1"/>
</dbReference>
<dbReference type="Pfam" id="PF23216">
    <property type="entry name" value="WHD_CYT4"/>
    <property type="match status" value="1"/>
</dbReference>
<dbReference type="EMBL" id="MCBS01021480">
    <property type="protein sequence ID" value="RKF78030.1"/>
    <property type="molecule type" value="Genomic_DNA"/>
</dbReference>
<dbReference type="PANTHER" id="PTHR23355">
    <property type="entry name" value="RIBONUCLEASE"/>
    <property type="match status" value="1"/>
</dbReference>
<reference evidence="2 3" key="1">
    <citation type="journal article" date="2018" name="BMC Genomics">
        <title>Comparative genome analyses reveal sequence features reflecting distinct modes of host-adaptation between dicot and monocot powdery mildew.</title>
        <authorList>
            <person name="Wu Y."/>
            <person name="Ma X."/>
            <person name="Pan Z."/>
            <person name="Kale S.D."/>
            <person name="Song Y."/>
            <person name="King H."/>
            <person name="Zhang Q."/>
            <person name="Presley C."/>
            <person name="Deng X."/>
            <person name="Wei C.I."/>
            <person name="Xiao S."/>
        </authorList>
    </citation>
    <scope>NUCLEOTIDE SEQUENCE [LARGE SCALE GENOMIC DNA]</scope>
    <source>
        <strain evidence="2">UMSG1</strain>
    </source>
</reference>
<comment type="caution">
    <text evidence="2">The sequence shown here is derived from an EMBL/GenBank/DDBJ whole genome shotgun (WGS) entry which is preliminary data.</text>
</comment>
<protein>
    <submittedName>
        <fullName evidence="2">Mitochondrial protein cyt-4</fullName>
    </submittedName>
</protein>
<evidence type="ECO:0000313" key="2">
    <source>
        <dbReference type="EMBL" id="RKF78030.1"/>
    </source>
</evidence>
<proteinExistence type="predicted"/>
<dbReference type="AlphaFoldDB" id="A0A420IU26"/>
<dbReference type="InterPro" id="IPR056625">
    <property type="entry name" value="SH3_CYT4"/>
</dbReference>
<dbReference type="SMART" id="SM00955">
    <property type="entry name" value="RNB"/>
    <property type="match status" value="1"/>
</dbReference>
<name>A0A420IU26_9PEZI</name>
<dbReference type="InterPro" id="IPR056624">
    <property type="entry name" value="WH_CYT4"/>
</dbReference>
<gene>
    <name evidence="2" type="ORF">GcM1_214011</name>
</gene>
<organism evidence="2 3">
    <name type="scientific">Golovinomyces cichoracearum</name>
    <dbReference type="NCBI Taxonomy" id="62708"/>
    <lineage>
        <taxon>Eukaryota</taxon>
        <taxon>Fungi</taxon>
        <taxon>Dikarya</taxon>
        <taxon>Ascomycota</taxon>
        <taxon>Pezizomycotina</taxon>
        <taxon>Leotiomycetes</taxon>
        <taxon>Erysiphales</taxon>
        <taxon>Erysiphaceae</taxon>
        <taxon>Golovinomyces</taxon>
    </lineage>
</organism>
<dbReference type="PANTHER" id="PTHR23355:SF65">
    <property type="entry name" value="EXORIBONUCLEASE CYT-4, PUTATIVE (AFU_ORTHOLOGUE AFUA_7G01550)-RELATED"/>
    <property type="match status" value="1"/>
</dbReference>
<dbReference type="InterPro" id="IPR050180">
    <property type="entry name" value="RNR_Ribonuclease"/>
</dbReference>
<dbReference type="GO" id="GO:0006402">
    <property type="term" value="P:mRNA catabolic process"/>
    <property type="evidence" value="ECO:0007669"/>
    <property type="project" value="TreeGrafter"/>
</dbReference>
<evidence type="ECO:0000313" key="3">
    <source>
        <dbReference type="Proteomes" id="UP000285326"/>
    </source>
</evidence>
<dbReference type="Pfam" id="PF23214">
    <property type="entry name" value="SH3_CYT4"/>
    <property type="match status" value="1"/>
</dbReference>